<dbReference type="EC" id="2.4.1.-" evidence="5"/>
<evidence type="ECO:0000256" key="3">
    <source>
        <dbReference type="ARBA" id="ARBA00022679"/>
    </source>
</evidence>
<evidence type="ECO:0000313" key="6">
    <source>
        <dbReference type="EMBL" id="KAK7318994.1"/>
    </source>
</evidence>
<organism evidence="7 8">
    <name type="scientific">Clitoria ternatea</name>
    <name type="common">Butterfly pea</name>
    <dbReference type="NCBI Taxonomy" id="43366"/>
    <lineage>
        <taxon>Eukaryota</taxon>
        <taxon>Viridiplantae</taxon>
        <taxon>Streptophyta</taxon>
        <taxon>Embryophyta</taxon>
        <taxon>Tracheophyta</taxon>
        <taxon>Spermatophyta</taxon>
        <taxon>Magnoliopsida</taxon>
        <taxon>eudicotyledons</taxon>
        <taxon>Gunneridae</taxon>
        <taxon>Pentapetalae</taxon>
        <taxon>rosids</taxon>
        <taxon>fabids</taxon>
        <taxon>Fabales</taxon>
        <taxon>Fabaceae</taxon>
        <taxon>Papilionoideae</taxon>
        <taxon>50 kb inversion clade</taxon>
        <taxon>NPAAA clade</taxon>
        <taxon>indigoferoid/millettioid clade</taxon>
        <taxon>Phaseoleae</taxon>
        <taxon>Clitoria</taxon>
    </lineage>
</organism>
<dbReference type="GO" id="GO:0080044">
    <property type="term" value="F:quercetin 7-O-glucosyltransferase activity"/>
    <property type="evidence" value="ECO:0007669"/>
    <property type="project" value="TreeGrafter"/>
</dbReference>
<evidence type="ECO:0000256" key="4">
    <source>
        <dbReference type="RuleBase" id="RU003718"/>
    </source>
</evidence>
<reference evidence="7 8" key="1">
    <citation type="submission" date="2024-01" db="EMBL/GenBank/DDBJ databases">
        <title>The genomes of 5 underutilized Papilionoideae crops provide insights into root nodulation and disease resistance.</title>
        <authorList>
            <person name="Yuan L."/>
        </authorList>
    </citation>
    <scope>NUCLEOTIDE SEQUENCE [LARGE SCALE GENOMIC DNA]</scope>
    <source>
        <strain evidence="7">LY-2023</strain>
        <tissue evidence="7">Leaf</tissue>
    </source>
</reference>
<accession>A0AAN9Q004</accession>
<dbReference type="PANTHER" id="PTHR11926">
    <property type="entry name" value="GLUCOSYL/GLUCURONOSYL TRANSFERASES"/>
    <property type="match status" value="1"/>
</dbReference>
<dbReference type="AlphaFoldDB" id="A0AAN9Q004"/>
<dbReference type="FunFam" id="3.40.50.2000:FF:000167">
    <property type="entry name" value="Glycosyltransferase"/>
    <property type="match status" value="1"/>
</dbReference>
<dbReference type="InterPro" id="IPR002213">
    <property type="entry name" value="UDP_glucos_trans"/>
</dbReference>
<keyword evidence="8" id="KW-1185">Reference proteome</keyword>
<dbReference type="GO" id="GO:0080043">
    <property type="term" value="F:quercetin 3-O-glucosyltransferase activity"/>
    <property type="evidence" value="ECO:0007669"/>
    <property type="project" value="TreeGrafter"/>
</dbReference>
<dbReference type="PANTHER" id="PTHR11926:SF1421">
    <property type="entry name" value="GLYCOSYLTRANSFERASE"/>
    <property type="match status" value="1"/>
</dbReference>
<dbReference type="Pfam" id="PF00201">
    <property type="entry name" value="UDPGT"/>
    <property type="match status" value="1"/>
</dbReference>
<dbReference type="FunFam" id="3.40.50.2000:FF:000019">
    <property type="entry name" value="Glycosyltransferase"/>
    <property type="match status" value="1"/>
</dbReference>
<evidence type="ECO:0000313" key="7">
    <source>
        <dbReference type="EMBL" id="KAK7318995.1"/>
    </source>
</evidence>
<dbReference type="EMBL" id="JAYKXN010000001">
    <property type="protein sequence ID" value="KAK7318994.1"/>
    <property type="molecule type" value="Genomic_DNA"/>
</dbReference>
<evidence type="ECO:0000256" key="5">
    <source>
        <dbReference type="RuleBase" id="RU362057"/>
    </source>
</evidence>
<name>A0AAN9Q004_CLITE</name>
<dbReference type="EMBL" id="JAYKXN010000001">
    <property type="protein sequence ID" value="KAK7318995.1"/>
    <property type="molecule type" value="Genomic_DNA"/>
</dbReference>
<comment type="caution">
    <text evidence="7">The sequence shown here is derived from an EMBL/GenBank/DDBJ whole genome shotgun (WGS) entry which is preliminary data.</text>
</comment>
<keyword evidence="2 4" id="KW-0328">Glycosyltransferase</keyword>
<comment type="similarity">
    <text evidence="1 4">Belongs to the UDP-glycosyltransferase family.</text>
</comment>
<evidence type="ECO:0000256" key="1">
    <source>
        <dbReference type="ARBA" id="ARBA00009995"/>
    </source>
</evidence>
<keyword evidence="3 4" id="KW-0808">Transferase</keyword>
<gene>
    <name evidence="6" type="ORF">RJT34_03703</name>
    <name evidence="7" type="ORF">RJT34_03704</name>
</gene>
<dbReference type="PROSITE" id="PS00375">
    <property type="entry name" value="UDPGT"/>
    <property type="match status" value="1"/>
</dbReference>
<dbReference type="SUPFAM" id="SSF53756">
    <property type="entry name" value="UDP-Glycosyltransferase/glycogen phosphorylase"/>
    <property type="match status" value="1"/>
</dbReference>
<dbReference type="CDD" id="cd03784">
    <property type="entry name" value="GT1_Gtf-like"/>
    <property type="match status" value="1"/>
</dbReference>
<sequence length="481" mass="53702">MGTPIKSIMALQRFLIVTFPAQGHINPALQLAKKLIAMGAQVTLPITLYVYNRIANKTTIPGLSLLPFSDGCDDGGYNTAGGGANYKLYVSELRRRGSEFVSNLILSSAKEGQPFTCLVYTLLLPWAAEVARSFNLPFALLWIEPATVLDILYYYFHDYRDYINQKTQKSSSCSISLPGLPFSLSSCDIPSFLLVWKTSVFSFVLESFQEQIQQLDLETNPTVLVNTFEALEPEALRAVDKLNMIPIGPLIPSAFLDGKDHTDSCFGGDLFQVSNDYVEWLDSRPEKSVVYVAFGSYFELSKRQTEEIARALLDCGCQFLWVIREKKDSQVDGTKSEEEMSFREELGKKGKMVTWCSQMEVLSHPSLGCFLSHSGWNSTMESLVSGVPIVAFPQWTDQKTNAKLIEDVWKIGVRVDDHVNEDGVVEAEKIKRCLEVVMGCGKKGEELRKNAKKWKALARDASKKGGSSEKNLRVFLDAVAQ</sequence>
<dbReference type="Proteomes" id="UP001359559">
    <property type="component" value="Unassembled WGS sequence"/>
</dbReference>
<evidence type="ECO:0000313" key="8">
    <source>
        <dbReference type="Proteomes" id="UP001359559"/>
    </source>
</evidence>
<protein>
    <recommendedName>
        <fullName evidence="5">Glycosyltransferase</fullName>
        <ecNumber evidence="5">2.4.1.-</ecNumber>
    </recommendedName>
</protein>
<dbReference type="Gene3D" id="3.40.50.2000">
    <property type="entry name" value="Glycogen Phosphorylase B"/>
    <property type="match status" value="2"/>
</dbReference>
<evidence type="ECO:0000256" key="2">
    <source>
        <dbReference type="ARBA" id="ARBA00022676"/>
    </source>
</evidence>
<proteinExistence type="inferred from homology"/>
<dbReference type="InterPro" id="IPR035595">
    <property type="entry name" value="UDP_glycos_trans_CS"/>
</dbReference>